<feature type="domain" description="RNase H type-1" evidence="1">
    <location>
        <begin position="129"/>
        <end position="248"/>
    </location>
</feature>
<dbReference type="InterPro" id="IPR036397">
    <property type="entry name" value="RNaseH_sf"/>
</dbReference>
<dbReference type="GO" id="GO:0004523">
    <property type="term" value="F:RNA-DNA hybrid ribonuclease activity"/>
    <property type="evidence" value="ECO:0007669"/>
    <property type="project" value="InterPro"/>
</dbReference>
<dbReference type="Proteomes" id="UP000593575">
    <property type="component" value="Unassembled WGS sequence"/>
</dbReference>
<organism evidence="3 4">
    <name type="scientific">Gossypium armourianum</name>
    <dbReference type="NCBI Taxonomy" id="34283"/>
    <lineage>
        <taxon>Eukaryota</taxon>
        <taxon>Viridiplantae</taxon>
        <taxon>Streptophyta</taxon>
        <taxon>Embryophyta</taxon>
        <taxon>Tracheophyta</taxon>
        <taxon>Spermatophyta</taxon>
        <taxon>Magnoliopsida</taxon>
        <taxon>eudicotyledons</taxon>
        <taxon>Gunneridae</taxon>
        <taxon>Pentapetalae</taxon>
        <taxon>rosids</taxon>
        <taxon>malvids</taxon>
        <taxon>Malvales</taxon>
        <taxon>Malvaceae</taxon>
        <taxon>Malvoideae</taxon>
        <taxon>Gossypium</taxon>
    </lineage>
</organism>
<comment type="caution">
    <text evidence="3">The sequence shown here is derived from an EMBL/GenBank/DDBJ whole genome shotgun (WGS) entry which is preliminary data.</text>
</comment>
<dbReference type="EMBL" id="JABFAE010416545">
    <property type="protein sequence ID" value="MBA0845541.1"/>
    <property type="molecule type" value="Genomic_DNA"/>
</dbReference>
<dbReference type="Pfam" id="PF13456">
    <property type="entry name" value="RVT_3"/>
    <property type="match status" value="1"/>
</dbReference>
<evidence type="ECO:0000259" key="1">
    <source>
        <dbReference type="Pfam" id="PF13456"/>
    </source>
</evidence>
<dbReference type="Gene3D" id="3.30.420.10">
    <property type="entry name" value="Ribonuclease H-like superfamily/Ribonuclease H"/>
    <property type="match status" value="1"/>
</dbReference>
<dbReference type="InterPro" id="IPR012337">
    <property type="entry name" value="RNaseH-like_sf"/>
</dbReference>
<accession>A0A7J9KGP5</accession>
<dbReference type="InterPro" id="IPR026960">
    <property type="entry name" value="RVT-Znf"/>
</dbReference>
<sequence length="252" mass="29085">MSWKPKEDVWWIPWKFQGLQRVRLFIWLAFKQRLLTNMERVHRGNDHSLLCGICEHSSKNVLHAIWDCTDGSPKTYRIDMTFALVSYNDTIKTSYSWAKHFVSSSRGLTSSNRFSTLCTNWTGFWVCLNTDGSVKYENGSATAGGIVRNQSVEWIFGFNRFLGSYSCLRLNYGSILDGLDILIDRGYDHILIHVDNLETIRAFQENPIGRSNSTLIRRILQVMSRFESWSISHIPIKDNQEADSLVKLAHRG</sequence>
<dbReference type="InterPro" id="IPR002156">
    <property type="entry name" value="RNaseH_domain"/>
</dbReference>
<dbReference type="SUPFAM" id="SSF53098">
    <property type="entry name" value="Ribonuclease H-like"/>
    <property type="match status" value="1"/>
</dbReference>
<dbReference type="GO" id="GO:0003676">
    <property type="term" value="F:nucleic acid binding"/>
    <property type="evidence" value="ECO:0007669"/>
    <property type="project" value="InterPro"/>
</dbReference>
<dbReference type="AlphaFoldDB" id="A0A7J9KGP5"/>
<evidence type="ECO:0000313" key="4">
    <source>
        <dbReference type="Proteomes" id="UP000593575"/>
    </source>
</evidence>
<keyword evidence="4" id="KW-1185">Reference proteome</keyword>
<dbReference type="InterPro" id="IPR044730">
    <property type="entry name" value="RNase_H-like_dom_plant"/>
</dbReference>
<feature type="non-terminal residue" evidence="3">
    <location>
        <position position="252"/>
    </location>
</feature>
<protein>
    <recommendedName>
        <fullName evidence="5">RNase H type-1 domain-containing protein</fullName>
    </recommendedName>
</protein>
<dbReference type="PANTHER" id="PTHR47723:SF19">
    <property type="entry name" value="POLYNUCLEOTIDYL TRANSFERASE, RIBONUCLEASE H-LIKE SUPERFAMILY PROTEIN"/>
    <property type="match status" value="1"/>
</dbReference>
<dbReference type="CDD" id="cd06222">
    <property type="entry name" value="RNase_H_like"/>
    <property type="match status" value="1"/>
</dbReference>
<evidence type="ECO:0008006" key="5">
    <source>
        <dbReference type="Google" id="ProtNLM"/>
    </source>
</evidence>
<reference evidence="3 4" key="1">
    <citation type="journal article" date="2019" name="Genome Biol. Evol.">
        <title>Insights into the evolution of the New World diploid cottons (Gossypium, subgenus Houzingenia) based on genome sequencing.</title>
        <authorList>
            <person name="Grover C.E."/>
            <person name="Arick M.A. 2nd"/>
            <person name="Thrash A."/>
            <person name="Conover J.L."/>
            <person name="Sanders W.S."/>
            <person name="Peterson D.G."/>
            <person name="Frelichowski J.E."/>
            <person name="Scheffler J.A."/>
            <person name="Scheffler B.E."/>
            <person name="Wendel J.F."/>
        </authorList>
    </citation>
    <scope>NUCLEOTIDE SEQUENCE [LARGE SCALE GENOMIC DNA]</scope>
    <source>
        <strain evidence="3">6</strain>
        <tissue evidence="3">Leaf</tissue>
    </source>
</reference>
<evidence type="ECO:0000259" key="2">
    <source>
        <dbReference type="Pfam" id="PF13966"/>
    </source>
</evidence>
<feature type="domain" description="Reverse transcriptase zinc-binding" evidence="2">
    <location>
        <begin position="5"/>
        <end position="69"/>
    </location>
</feature>
<name>A0A7J9KGP5_9ROSI</name>
<dbReference type="InterPro" id="IPR053151">
    <property type="entry name" value="RNase_H-like"/>
</dbReference>
<gene>
    <name evidence="3" type="ORF">Goarm_023374</name>
</gene>
<proteinExistence type="predicted"/>
<evidence type="ECO:0000313" key="3">
    <source>
        <dbReference type="EMBL" id="MBA0845541.1"/>
    </source>
</evidence>
<dbReference type="PANTHER" id="PTHR47723">
    <property type="entry name" value="OS05G0353850 PROTEIN"/>
    <property type="match status" value="1"/>
</dbReference>
<dbReference type="Pfam" id="PF13966">
    <property type="entry name" value="zf-RVT"/>
    <property type="match status" value="1"/>
</dbReference>